<proteinExistence type="predicted"/>
<reference evidence="1" key="1">
    <citation type="submission" date="2018-05" db="EMBL/GenBank/DDBJ databases">
        <authorList>
            <person name="Lanie J.A."/>
            <person name="Ng W.-L."/>
            <person name="Kazmierczak K.M."/>
            <person name="Andrzejewski T.M."/>
            <person name="Davidsen T.M."/>
            <person name="Wayne K.J."/>
            <person name="Tettelin H."/>
            <person name="Glass J.I."/>
            <person name="Rusch D."/>
            <person name="Podicherti R."/>
            <person name="Tsui H.-C.T."/>
            <person name="Winkler M.E."/>
        </authorList>
    </citation>
    <scope>NUCLEOTIDE SEQUENCE</scope>
</reference>
<sequence>VIRNIQDQRFIIKNIEFFSKMFHQSNKSLNIYITPNNLIKYKDSLFVGNTNLDQNIYIYLNIDNKLVNLDFKKKYTINSFKYLDELSNAKKLDYSIEIT</sequence>
<organism evidence="1">
    <name type="scientific">marine metagenome</name>
    <dbReference type="NCBI Taxonomy" id="408172"/>
    <lineage>
        <taxon>unclassified sequences</taxon>
        <taxon>metagenomes</taxon>
        <taxon>ecological metagenomes</taxon>
    </lineage>
</organism>
<name>A0A382ZLG9_9ZZZZ</name>
<protein>
    <submittedName>
        <fullName evidence="1">Uncharacterized protein</fullName>
    </submittedName>
</protein>
<feature type="non-terminal residue" evidence="1">
    <location>
        <position position="1"/>
    </location>
</feature>
<evidence type="ECO:0000313" key="1">
    <source>
        <dbReference type="EMBL" id="SVD95935.1"/>
    </source>
</evidence>
<gene>
    <name evidence="1" type="ORF">METZ01_LOCUS448789</name>
</gene>
<dbReference type="EMBL" id="UINC01184633">
    <property type="protein sequence ID" value="SVD95935.1"/>
    <property type="molecule type" value="Genomic_DNA"/>
</dbReference>
<accession>A0A382ZLG9</accession>
<dbReference type="AlphaFoldDB" id="A0A382ZLG9"/>